<dbReference type="InterPro" id="IPR031328">
    <property type="entry name" value="Ephrin"/>
</dbReference>
<dbReference type="Proteomes" id="UP000275408">
    <property type="component" value="Unassembled WGS sequence"/>
</dbReference>
<feature type="chain" id="PRO_5018210369" description="Ephrin RBD domain-containing protein" evidence="7">
    <location>
        <begin position="23"/>
        <end position="150"/>
    </location>
</feature>
<organism evidence="9 10">
    <name type="scientific">Pocillopora damicornis</name>
    <name type="common">Cauliflower coral</name>
    <name type="synonym">Millepora damicornis</name>
    <dbReference type="NCBI Taxonomy" id="46731"/>
    <lineage>
        <taxon>Eukaryota</taxon>
        <taxon>Metazoa</taxon>
        <taxon>Cnidaria</taxon>
        <taxon>Anthozoa</taxon>
        <taxon>Hexacorallia</taxon>
        <taxon>Scleractinia</taxon>
        <taxon>Astrocoeniina</taxon>
        <taxon>Pocilloporidae</taxon>
        <taxon>Pocillopora</taxon>
    </lineage>
</organism>
<evidence type="ECO:0000259" key="8">
    <source>
        <dbReference type="PROSITE" id="PS51551"/>
    </source>
</evidence>
<evidence type="ECO:0000256" key="7">
    <source>
        <dbReference type="SAM" id="SignalP"/>
    </source>
</evidence>
<keyword evidence="10" id="KW-1185">Reference proteome</keyword>
<proteinExistence type="inferred from homology"/>
<evidence type="ECO:0000256" key="5">
    <source>
        <dbReference type="ARBA" id="ARBA00023180"/>
    </source>
</evidence>
<evidence type="ECO:0000313" key="9">
    <source>
        <dbReference type="EMBL" id="RMX49466.1"/>
    </source>
</evidence>
<dbReference type="Pfam" id="PF00812">
    <property type="entry name" value="Ephrin"/>
    <property type="match status" value="1"/>
</dbReference>
<protein>
    <recommendedName>
        <fullName evidence="8">Ephrin RBD domain-containing protein</fullName>
    </recommendedName>
</protein>
<dbReference type="GO" id="GO:0048013">
    <property type="term" value="P:ephrin receptor signaling pathway"/>
    <property type="evidence" value="ECO:0007669"/>
    <property type="project" value="TreeGrafter"/>
</dbReference>
<dbReference type="GO" id="GO:0046875">
    <property type="term" value="F:ephrin receptor binding"/>
    <property type="evidence" value="ECO:0007669"/>
    <property type="project" value="TreeGrafter"/>
</dbReference>
<sequence>MKSKGCFRVLLIFFMSFDHIRGSATYKSIIWDHENPLFKNDCPSGKPKLFNVEANSKINFVCPNVATMMDSTLREVTKANRYENLWLVHNSAAFDGCNVMQDPRHFLLMRCEDPTSLQFRTVIFQRYSAEHHLTFQKGKSYFLICKFQNN</sequence>
<feature type="domain" description="Ephrin RBD" evidence="8">
    <location>
        <begin position="24"/>
        <end position="150"/>
    </location>
</feature>
<reference evidence="9 10" key="1">
    <citation type="journal article" date="2018" name="Sci. Rep.">
        <title>Comparative analysis of the Pocillopora damicornis genome highlights role of immune system in coral evolution.</title>
        <authorList>
            <person name="Cunning R."/>
            <person name="Bay R.A."/>
            <person name="Gillette P."/>
            <person name="Baker A.C."/>
            <person name="Traylor-Knowles N."/>
        </authorList>
    </citation>
    <scope>NUCLEOTIDE SEQUENCE [LARGE SCALE GENOMIC DNA]</scope>
    <source>
        <strain evidence="9">RSMAS</strain>
        <tissue evidence="9">Whole animal</tissue>
    </source>
</reference>
<keyword evidence="3" id="KW-0472">Membrane</keyword>
<dbReference type="OrthoDB" id="5990293at2759"/>
<comment type="caution">
    <text evidence="6">Lacks conserved residue(s) required for the propagation of feature annotation.</text>
</comment>
<comment type="subcellular location">
    <subcellularLocation>
        <location evidence="1">Membrane</location>
    </subcellularLocation>
</comment>
<keyword evidence="2 7" id="KW-0732">Signal</keyword>
<evidence type="ECO:0000256" key="2">
    <source>
        <dbReference type="ARBA" id="ARBA00022729"/>
    </source>
</evidence>
<dbReference type="GO" id="GO:0007411">
    <property type="term" value="P:axon guidance"/>
    <property type="evidence" value="ECO:0007669"/>
    <property type="project" value="TreeGrafter"/>
</dbReference>
<dbReference type="SUPFAM" id="SSF49503">
    <property type="entry name" value="Cupredoxins"/>
    <property type="match status" value="1"/>
</dbReference>
<dbReference type="AlphaFoldDB" id="A0A3M6U7A3"/>
<keyword evidence="5" id="KW-0325">Glycoprotein</keyword>
<evidence type="ECO:0000256" key="1">
    <source>
        <dbReference type="ARBA" id="ARBA00004370"/>
    </source>
</evidence>
<dbReference type="InterPro" id="IPR008972">
    <property type="entry name" value="Cupredoxin"/>
</dbReference>
<keyword evidence="4" id="KW-1015">Disulfide bond</keyword>
<dbReference type="GO" id="GO:0005886">
    <property type="term" value="C:plasma membrane"/>
    <property type="evidence" value="ECO:0007669"/>
    <property type="project" value="TreeGrafter"/>
</dbReference>
<comment type="similarity">
    <text evidence="6">Belongs to the ephrin family.</text>
</comment>
<evidence type="ECO:0000256" key="4">
    <source>
        <dbReference type="ARBA" id="ARBA00023157"/>
    </source>
</evidence>
<gene>
    <name evidence="9" type="ORF">pdam_00017642</name>
</gene>
<evidence type="ECO:0000256" key="3">
    <source>
        <dbReference type="ARBA" id="ARBA00023136"/>
    </source>
</evidence>
<evidence type="ECO:0000256" key="6">
    <source>
        <dbReference type="PROSITE-ProRule" id="PRU00884"/>
    </source>
</evidence>
<name>A0A3M6U7A3_POCDA</name>
<dbReference type="PROSITE" id="PS51551">
    <property type="entry name" value="EPHRIN_RBD_2"/>
    <property type="match status" value="1"/>
</dbReference>
<dbReference type="PANTHER" id="PTHR11304:SF29">
    <property type="entry name" value="EPHRIN"/>
    <property type="match status" value="1"/>
</dbReference>
<evidence type="ECO:0000313" key="10">
    <source>
        <dbReference type="Proteomes" id="UP000275408"/>
    </source>
</evidence>
<dbReference type="PANTHER" id="PTHR11304">
    <property type="entry name" value="EPHRIN"/>
    <property type="match status" value="1"/>
</dbReference>
<dbReference type="Gene3D" id="2.60.40.420">
    <property type="entry name" value="Cupredoxins - blue copper proteins"/>
    <property type="match status" value="1"/>
</dbReference>
<dbReference type="InterPro" id="IPR001799">
    <property type="entry name" value="Ephrin_RBD"/>
</dbReference>
<accession>A0A3M6U7A3</accession>
<comment type="caution">
    <text evidence="9">The sequence shown here is derived from an EMBL/GenBank/DDBJ whole genome shotgun (WGS) entry which is preliminary data.</text>
</comment>
<feature type="signal peptide" evidence="7">
    <location>
        <begin position="1"/>
        <end position="22"/>
    </location>
</feature>
<dbReference type="EMBL" id="RCHS01002138">
    <property type="protein sequence ID" value="RMX49466.1"/>
    <property type="molecule type" value="Genomic_DNA"/>
</dbReference>